<evidence type="ECO:0000313" key="3">
    <source>
        <dbReference type="Proteomes" id="UP000234845"/>
    </source>
</evidence>
<dbReference type="Gene3D" id="1.10.443.10">
    <property type="entry name" value="Intergrase catalytic core"/>
    <property type="match status" value="1"/>
</dbReference>
<dbReference type="AlphaFoldDB" id="A0A2N5Y4L8"/>
<dbReference type="GO" id="GO:0003677">
    <property type="term" value="F:DNA binding"/>
    <property type="evidence" value="ECO:0007669"/>
    <property type="project" value="InterPro"/>
</dbReference>
<organism evidence="2 3">
    <name type="scientific">Kineobactrum sediminis</name>
    <dbReference type="NCBI Taxonomy" id="1905677"/>
    <lineage>
        <taxon>Bacteria</taxon>
        <taxon>Pseudomonadati</taxon>
        <taxon>Pseudomonadota</taxon>
        <taxon>Gammaproteobacteria</taxon>
        <taxon>Cellvibrionales</taxon>
        <taxon>Halieaceae</taxon>
        <taxon>Kineobactrum</taxon>
    </lineage>
</organism>
<dbReference type="InterPro" id="IPR011010">
    <property type="entry name" value="DNA_brk_join_enz"/>
</dbReference>
<dbReference type="Proteomes" id="UP000234845">
    <property type="component" value="Unassembled WGS sequence"/>
</dbReference>
<dbReference type="SUPFAM" id="SSF56349">
    <property type="entry name" value="DNA breaking-rejoining enzymes"/>
    <property type="match status" value="1"/>
</dbReference>
<sequence>MKALQFINLTAIRSGEVRGATWDEINFKSTMDDTPFRMKGAREHKVPLSDPVIALLESMPHLGPQGSKRPGRHCC</sequence>
<keyword evidence="3" id="KW-1185">Reference proteome</keyword>
<reference evidence="3" key="1">
    <citation type="submission" date="2017-11" db="EMBL/GenBank/DDBJ databases">
        <title>The draft genome sequence of Chromatocurvus sp. F02.</title>
        <authorList>
            <person name="Du Z.-J."/>
            <person name="Chang Y.-Q."/>
        </authorList>
    </citation>
    <scope>NUCLEOTIDE SEQUENCE [LARGE SCALE GENOMIC DNA]</scope>
    <source>
        <strain evidence="3">F02</strain>
    </source>
</reference>
<proteinExistence type="predicted"/>
<comment type="caution">
    <text evidence="2">The sequence shown here is derived from an EMBL/GenBank/DDBJ whole genome shotgun (WGS) entry which is preliminary data.</text>
</comment>
<evidence type="ECO:0008006" key="4">
    <source>
        <dbReference type="Google" id="ProtNLM"/>
    </source>
</evidence>
<name>A0A2N5Y4L8_9GAMM</name>
<protein>
    <recommendedName>
        <fullName evidence="4">Tyr recombinase domain-containing protein</fullName>
    </recommendedName>
</protein>
<dbReference type="InterPro" id="IPR013762">
    <property type="entry name" value="Integrase-like_cat_sf"/>
</dbReference>
<evidence type="ECO:0000313" key="2">
    <source>
        <dbReference type="EMBL" id="PLW83328.1"/>
    </source>
</evidence>
<gene>
    <name evidence="2" type="ORF">CWI75_07975</name>
</gene>
<dbReference type="EMBL" id="PKLZ01000003">
    <property type="protein sequence ID" value="PLW83328.1"/>
    <property type="molecule type" value="Genomic_DNA"/>
</dbReference>
<accession>A0A2N5Y4L8</accession>
<evidence type="ECO:0000256" key="1">
    <source>
        <dbReference type="ARBA" id="ARBA00023172"/>
    </source>
</evidence>
<dbReference type="GO" id="GO:0006310">
    <property type="term" value="P:DNA recombination"/>
    <property type="evidence" value="ECO:0007669"/>
    <property type="project" value="UniProtKB-KW"/>
</dbReference>
<dbReference type="GO" id="GO:0015074">
    <property type="term" value="P:DNA integration"/>
    <property type="evidence" value="ECO:0007669"/>
    <property type="project" value="InterPro"/>
</dbReference>
<keyword evidence="1" id="KW-0233">DNA recombination</keyword>